<dbReference type="InterPro" id="IPR006664">
    <property type="entry name" value="OMP_bac"/>
</dbReference>
<dbReference type="PRINTS" id="PR01021">
    <property type="entry name" value="OMPADOMAIN"/>
</dbReference>
<evidence type="ECO:0000256" key="4">
    <source>
        <dbReference type="ARBA" id="ARBA00022452"/>
    </source>
</evidence>
<dbReference type="PANTHER" id="PTHR30329">
    <property type="entry name" value="STATOR ELEMENT OF FLAGELLAR MOTOR COMPLEX"/>
    <property type="match status" value="1"/>
</dbReference>
<protein>
    <submittedName>
        <fullName evidence="12">OmpA family protein</fullName>
    </submittedName>
</protein>
<feature type="domain" description="OmpA-like" evidence="11">
    <location>
        <begin position="265"/>
        <end position="382"/>
    </location>
</feature>
<dbReference type="InterPro" id="IPR028974">
    <property type="entry name" value="TSP_type-3_rpt"/>
</dbReference>
<sequence length="388" mass="42849">MLAVFHQRVKQHWGKINNKGFKMMNNTLKAILLTSMLPFAANAAQELTPWYVGGGLGVNNYEPNCDMKTMKSCGKDDPYAWDVFAGYLFNDYFAVELGYRDLGRAEWVDYANKMNDVGAKGLSLGVVGFWPIANRWSLSAEAGAMNYTLSNNKEYGSEYYSDSGIAPYIGTGIGYNITENLKLQAKYRRYENLDEDKWNTLAMESNYWGLELSYRFGTPAAVVAPIVAAVVVDSDNDGVTDDMDQCPDTAANHKVDAKGCTIYTETTEQRDLGSIQFANNSSVVKTESFAHIEKLATYMNKKPESTVLISGHASDVGKADYNMALSDKRAKAVAKILVEKYGISQDRVEAKGFGITQAVIQGNSAEANKANRRIEAHVTGVKREALIK</sequence>
<name>A9DAS0_9GAMM</name>
<comment type="similarity">
    <text evidence="2">Belongs to the outer membrane OOP (TC 1.B.6) superfamily. OmpA family.</text>
</comment>
<dbReference type="InterPro" id="IPR036737">
    <property type="entry name" value="OmpA-like_sf"/>
</dbReference>
<keyword evidence="13" id="KW-1185">Reference proteome</keyword>
<dbReference type="InterPro" id="IPR006665">
    <property type="entry name" value="OmpA-like"/>
</dbReference>
<dbReference type="EMBL" id="ABIC01000018">
    <property type="protein sequence ID" value="EDQ00632.1"/>
    <property type="molecule type" value="Genomic_DNA"/>
</dbReference>
<dbReference type="PANTHER" id="PTHR30329:SF21">
    <property type="entry name" value="LIPOPROTEIN YIAD-RELATED"/>
    <property type="match status" value="1"/>
</dbReference>
<keyword evidence="7" id="KW-0626">Porin</keyword>
<dbReference type="SUPFAM" id="SSF103088">
    <property type="entry name" value="OmpA-like"/>
    <property type="match status" value="1"/>
</dbReference>
<dbReference type="Gene3D" id="2.40.160.20">
    <property type="match status" value="1"/>
</dbReference>
<evidence type="ECO:0000259" key="11">
    <source>
        <dbReference type="PROSITE" id="PS51123"/>
    </source>
</evidence>
<dbReference type="CDD" id="cd07185">
    <property type="entry name" value="OmpA_C-like"/>
    <property type="match status" value="1"/>
</dbReference>
<dbReference type="GO" id="GO:0046930">
    <property type="term" value="C:pore complex"/>
    <property type="evidence" value="ECO:0007669"/>
    <property type="project" value="UniProtKB-KW"/>
</dbReference>
<comment type="subcellular location">
    <subcellularLocation>
        <location evidence="1">Cell outer membrane</location>
        <topology evidence="1">Multi-pass membrane protein</topology>
    </subcellularLocation>
</comment>
<dbReference type="GO" id="GO:0009279">
    <property type="term" value="C:cell outer membrane"/>
    <property type="evidence" value="ECO:0007669"/>
    <property type="project" value="UniProtKB-SubCell"/>
</dbReference>
<evidence type="ECO:0000313" key="12">
    <source>
        <dbReference type="EMBL" id="EDQ00632.1"/>
    </source>
</evidence>
<reference evidence="12 13" key="1">
    <citation type="submission" date="2007-10" db="EMBL/GenBank/DDBJ databases">
        <authorList>
            <person name="Yayanos A."/>
            <person name="Ferriera S."/>
            <person name="Johnson J."/>
            <person name="Kravitz S."/>
            <person name="Halpern A."/>
            <person name="Remington K."/>
            <person name="Beeson K."/>
            <person name="Tran B."/>
            <person name="Rogers Y.-H."/>
            <person name="Friedman R."/>
            <person name="Venter J.C."/>
        </authorList>
    </citation>
    <scope>NUCLEOTIDE SEQUENCE [LARGE SCALE GENOMIC DNA]</scope>
    <source>
        <strain evidence="12 13">KT99</strain>
    </source>
</reference>
<evidence type="ECO:0000313" key="13">
    <source>
        <dbReference type="Proteomes" id="UP000005839"/>
    </source>
</evidence>
<dbReference type="PROSITE" id="PS51123">
    <property type="entry name" value="OMPA_2"/>
    <property type="match status" value="1"/>
</dbReference>
<proteinExistence type="inferred from homology"/>
<dbReference type="GO" id="GO:0006811">
    <property type="term" value="P:monoatomic ion transport"/>
    <property type="evidence" value="ECO:0007669"/>
    <property type="project" value="UniProtKB-KW"/>
</dbReference>
<keyword evidence="5" id="KW-0812">Transmembrane</keyword>
<evidence type="ECO:0000256" key="6">
    <source>
        <dbReference type="ARBA" id="ARBA00023065"/>
    </source>
</evidence>
<evidence type="ECO:0000256" key="7">
    <source>
        <dbReference type="ARBA" id="ARBA00023114"/>
    </source>
</evidence>
<dbReference type="Gene3D" id="3.30.1330.60">
    <property type="entry name" value="OmpA-like domain"/>
    <property type="match status" value="1"/>
</dbReference>
<keyword evidence="8 10" id="KW-0472">Membrane</keyword>
<dbReference type="STRING" id="314608.KT99_03764"/>
<dbReference type="AlphaFoldDB" id="A9DAS0"/>
<dbReference type="InterPro" id="IPR050330">
    <property type="entry name" value="Bact_OuterMem_StrucFunc"/>
</dbReference>
<dbReference type="Pfam" id="PF00691">
    <property type="entry name" value="OmpA"/>
    <property type="match status" value="1"/>
</dbReference>
<dbReference type="InterPro" id="IPR011250">
    <property type="entry name" value="OMP/PagP_B-barrel"/>
</dbReference>
<keyword evidence="9" id="KW-0998">Cell outer membrane</keyword>
<evidence type="ECO:0000256" key="8">
    <source>
        <dbReference type="ARBA" id="ARBA00023136"/>
    </source>
</evidence>
<dbReference type="SUPFAM" id="SSF56925">
    <property type="entry name" value="OMPA-like"/>
    <property type="match status" value="1"/>
</dbReference>
<dbReference type="GO" id="GO:0015288">
    <property type="term" value="F:porin activity"/>
    <property type="evidence" value="ECO:0007669"/>
    <property type="project" value="UniProtKB-KW"/>
</dbReference>
<organism evidence="12 13">
    <name type="scientific">Shewanella benthica KT99</name>
    <dbReference type="NCBI Taxonomy" id="314608"/>
    <lineage>
        <taxon>Bacteria</taxon>
        <taxon>Pseudomonadati</taxon>
        <taxon>Pseudomonadota</taxon>
        <taxon>Gammaproteobacteria</taxon>
        <taxon>Alteromonadales</taxon>
        <taxon>Shewanellaceae</taxon>
        <taxon>Shewanella</taxon>
    </lineage>
</organism>
<evidence type="ECO:0000256" key="5">
    <source>
        <dbReference type="ARBA" id="ARBA00022692"/>
    </source>
</evidence>
<keyword evidence="6" id="KW-0406">Ion transport</keyword>
<dbReference type="SUPFAM" id="SSF103647">
    <property type="entry name" value="TSP type-3 repeat"/>
    <property type="match status" value="1"/>
</dbReference>
<keyword evidence="4" id="KW-1134">Transmembrane beta strand</keyword>
<keyword evidence="3" id="KW-0813">Transport</keyword>
<dbReference type="Pfam" id="PF01389">
    <property type="entry name" value="OmpA_membrane"/>
    <property type="match status" value="1"/>
</dbReference>
<dbReference type="Proteomes" id="UP000005839">
    <property type="component" value="Unassembled WGS sequence"/>
</dbReference>
<evidence type="ECO:0000256" key="3">
    <source>
        <dbReference type="ARBA" id="ARBA00022448"/>
    </source>
</evidence>
<comment type="caution">
    <text evidence="12">The sequence shown here is derived from an EMBL/GenBank/DDBJ whole genome shotgun (WGS) entry which is preliminary data.</text>
</comment>
<accession>A9DAS0</accession>
<evidence type="ECO:0000256" key="9">
    <source>
        <dbReference type="ARBA" id="ARBA00023237"/>
    </source>
</evidence>
<dbReference type="GO" id="GO:0005509">
    <property type="term" value="F:calcium ion binding"/>
    <property type="evidence" value="ECO:0007669"/>
    <property type="project" value="InterPro"/>
</dbReference>
<gene>
    <name evidence="12" type="ORF">KT99_03764</name>
</gene>
<evidence type="ECO:0000256" key="1">
    <source>
        <dbReference type="ARBA" id="ARBA00004571"/>
    </source>
</evidence>
<evidence type="ECO:0000256" key="10">
    <source>
        <dbReference type="PROSITE-ProRule" id="PRU00473"/>
    </source>
</evidence>
<dbReference type="InterPro" id="IPR000498">
    <property type="entry name" value="OmpA-like_TM_dom"/>
</dbReference>
<evidence type="ECO:0000256" key="2">
    <source>
        <dbReference type="ARBA" id="ARBA00005710"/>
    </source>
</evidence>